<reference evidence="14 15" key="1">
    <citation type="submission" date="2019-09" db="EMBL/GenBank/DDBJ databases">
        <title>Genome sequence of Adhaeribacter sp. M2.</title>
        <authorList>
            <person name="Srinivasan S."/>
        </authorList>
    </citation>
    <scope>NUCLEOTIDE SEQUENCE [LARGE SCALE GENOMIC DNA]</scope>
    <source>
        <strain evidence="14 15">M2</strain>
    </source>
</reference>
<feature type="domain" description="Ion transport" evidence="13">
    <location>
        <begin position="51"/>
        <end position="230"/>
    </location>
</feature>
<evidence type="ECO:0000256" key="4">
    <source>
        <dbReference type="ARBA" id="ARBA00022692"/>
    </source>
</evidence>
<feature type="transmembrane region" description="Helical" evidence="12">
    <location>
        <begin position="177"/>
        <end position="194"/>
    </location>
</feature>
<feature type="transmembrane region" description="Helical" evidence="12">
    <location>
        <begin position="30"/>
        <end position="49"/>
    </location>
</feature>
<dbReference type="Pfam" id="PF00520">
    <property type="entry name" value="Ion_trans"/>
    <property type="match status" value="1"/>
</dbReference>
<dbReference type="EMBL" id="VTWT01000005">
    <property type="protein sequence ID" value="KAA9333566.1"/>
    <property type="molecule type" value="Genomic_DNA"/>
</dbReference>
<dbReference type="Gene3D" id="1.20.120.350">
    <property type="entry name" value="Voltage-gated potassium channels. Chain C"/>
    <property type="match status" value="1"/>
</dbReference>
<keyword evidence="7" id="KW-0630">Potassium</keyword>
<dbReference type="SUPFAM" id="SSF81324">
    <property type="entry name" value="Voltage-gated potassium channels"/>
    <property type="match status" value="1"/>
</dbReference>
<keyword evidence="4 12" id="KW-0812">Transmembrane</keyword>
<dbReference type="AlphaFoldDB" id="A0A5N1IWP0"/>
<keyword evidence="10 12" id="KW-0472">Membrane</keyword>
<organism evidence="14 15">
    <name type="scientific">Adhaeribacter soli</name>
    <dbReference type="NCBI Taxonomy" id="2607655"/>
    <lineage>
        <taxon>Bacteria</taxon>
        <taxon>Pseudomonadati</taxon>
        <taxon>Bacteroidota</taxon>
        <taxon>Cytophagia</taxon>
        <taxon>Cytophagales</taxon>
        <taxon>Hymenobacteraceae</taxon>
        <taxon>Adhaeribacter</taxon>
    </lineage>
</organism>
<comment type="caution">
    <text evidence="14">The sequence shown here is derived from an EMBL/GenBank/DDBJ whole genome shotgun (WGS) entry which is preliminary data.</text>
</comment>
<feature type="transmembrane region" description="Helical" evidence="12">
    <location>
        <begin position="88"/>
        <end position="108"/>
    </location>
</feature>
<evidence type="ECO:0000256" key="8">
    <source>
        <dbReference type="ARBA" id="ARBA00022989"/>
    </source>
</evidence>
<keyword evidence="9" id="KW-0406">Ion transport</keyword>
<accession>A0A5N1IWP0</accession>
<name>A0A5N1IWP0_9BACT</name>
<evidence type="ECO:0000313" key="14">
    <source>
        <dbReference type="EMBL" id="KAA9333566.1"/>
    </source>
</evidence>
<dbReference type="InterPro" id="IPR027359">
    <property type="entry name" value="Volt_channel_dom_sf"/>
</dbReference>
<keyword evidence="15" id="KW-1185">Reference proteome</keyword>
<evidence type="ECO:0000256" key="3">
    <source>
        <dbReference type="ARBA" id="ARBA00022538"/>
    </source>
</evidence>
<evidence type="ECO:0000256" key="5">
    <source>
        <dbReference type="ARBA" id="ARBA00022826"/>
    </source>
</evidence>
<evidence type="ECO:0000256" key="1">
    <source>
        <dbReference type="ARBA" id="ARBA00004141"/>
    </source>
</evidence>
<feature type="transmembrane region" description="Helical" evidence="12">
    <location>
        <begin position="201"/>
        <end position="226"/>
    </location>
</feature>
<keyword evidence="2" id="KW-0813">Transport</keyword>
<feature type="transmembrane region" description="Helical" evidence="12">
    <location>
        <begin position="56"/>
        <end position="76"/>
    </location>
</feature>
<evidence type="ECO:0000313" key="15">
    <source>
        <dbReference type="Proteomes" id="UP000326570"/>
    </source>
</evidence>
<keyword evidence="3" id="KW-0633">Potassium transport</keyword>
<evidence type="ECO:0000256" key="12">
    <source>
        <dbReference type="SAM" id="Phobius"/>
    </source>
</evidence>
<evidence type="ECO:0000256" key="11">
    <source>
        <dbReference type="ARBA" id="ARBA00023303"/>
    </source>
</evidence>
<protein>
    <submittedName>
        <fullName evidence="14">Ion transporter</fullName>
    </submittedName>
</protein>
<dbReference type="Gene3D" id="1.10.287.70">
    <property type="match status" value="1"/>
</dbReference>
<dbReference type="Gene3D" id="1.20.5.110">
    <property type="match status" value="1"/>
</dbReference>
<dbReference type="InterPro" id="IPR028325">
    <property type="entry name" value="VG_K_chnl"/>
</dbReference>
<sequence>MEETDQEKLKEELAKERNELLWRIQNFLEGPLVVLGFVWLVLLVIELLWSLNETLLWLSYAIWGIFIFDFLMKLILAPDKTQFLKSNVITIISLMVPAIRVFRIGYIFQSVRAIRGLRLVKVVGSLNRSMRNLSATMGRRGFGYVLVLTIVVIFIGAAGMYAFENDTENGLKTYPDALWWTAMLLITIGSDYWPASHEGRVLCFLLSLYGFAVFGYFTATMASFFVGQDAEADDSDVASAHQIDQMHAEVKALREEIKELLESRRLKGGE</sequence>
<evidence type="ECO:0000256" key="9">
    <source>
        <dbReference type="ARBA" id="ARBA00023065"/>
    </source>
</evidence>
<gene>
    <name evidence="14" type="ORF">F0P94_09930</name>
</gene>
<dbReference type="RefSeq" id="WP_150903734.1">
    <property type="nucleotide sequence ID" value="NZ_VTWT01000005.1"/>
</dbReference>
<feature type="transmembrane region" description="Helical" evidence="12">
    <location>
        <begin position="141"/>
        <end position="162"/>
    </location>
</feature>
<evidence type="ECO:0000256" key="7">
    <source>
        <dbReference type="ARBA" id="ARBA00022958"/>
    </source>
</evidence>
<keyword evidence="8 12" id="KW-1133">Transmembrane helix</keyword>
<dbReference type="PANTHER" id="PTHR11537:SF254">
    <property type="entry name" value="POTASSIUM VOLTAGE-GATED CHANNEL PROTEIN SHAB"/>
    <property type="match status" value="1"/>
</dbReference>
<keyword evidence="6" id="KW-0851">Voltage-gated channel</keyword>
<evidence type="ECO:0000256" key="2">
    <source>
        <dbReference type="ARBA" id="ARBA00022448"/>
    </source>
</evidence>
<dbReference type="GO" id="GO:0005249">
    <property type="term" value="F:voltage-gated potassium channel activity"/>
    <property type="evidence" value="ECO:0007669"/>
    <property type="project" value="InterPro"/>
</dbReference>
<proteinExistence type="predicted"/>
<comment type="subcellular location">
    <subcellularLocation>
        <location evidence="1">Membrane</location>
        <topology evidence="1">Multi-pass membrane protein</topology>
    </subcellularLocation>
</comment>
<dbReference type="GO" id="GO:0001508">
    <property type="term" value="P:action potential"/>
    <property type="evidence" value="ECO:0007669"/>
    <property type="project" value="TreeGrafter"/>
</dbReference>
<keyword evidence="11" id="KW-0407">Ion channel</keyword>
<dbReference type="PANTHER" id="PTHR11537">
    <property type="entry name" value="VOLTAGE-GATED POTASSIUM CHANNEL"/>
    <property type="match status" value="1"/>
</dbReference>
<dbReference type="Proteomes" id="UP000326570">
    <property type="component" value="Unassembled WGS sequence"/>
</dbReference>
<dbReference type="InterPro" id="IPR005821">
    <property type="entry name" value="Ion_trans_dom"/>
</dbReference>
<dbReference type="GO" id="GO:0008076">
    <property type="term" value="C:voltage-gated potassium channel complex"/>
    <property type="evidence" value="ECO:0007669"/>
    <property type="project" value="InterPro"/>
</dbReference>
<keyword evidence="5" id="KW-0631">Potassium channel</keyword>
<evidence type="ECO:0000259" key="13">
    <source>
        <dbReference type="Pfam" id="PF00520"/>
    </source>
</evidence>
<evidence type="ECO:0000256" key="6">
    <source>
        <dbReference type="ARBA" id="ARBA00022882"/>
    </source>
</evidence>
<evidence type="ECO:0000256" key="10">
    <source>
        <dbReference type="ARBA" id="ARBA00023136"/>
    </source>
</evidence>